<organism evidence="1 2">
    <name type="scientific">Marasmius tenuissimus</name>
    <dbReference type="NCBI Taxonomy" id="585030"/>
    <lineage>
        <taxon>Eukaryota</taxon>
        <taxon>Fungi</taxon>
        <taxon>Dikarya</taxon>
        <taxon>Basidiomycota</taxon>
        <taxon>Agaricomycotina</taxon>
        <taxon>Agaricomycetes</taxon>
        <taxon>Agaricomycetidae</taxon>
        <taxon>Agaricales</taxon>
        <taxon>Marasmiineae</taxon>
        <taxon>Marasmiaceae</taxon>
        <taxon>Marasmius</taxon>
    </lineage>
</organism>
<reference evidence="1 2" key="1">
    <citation type="submission" date="2024-05" db="EMBL/GenBank/DDBJ databases">
        <title>A draft genome resource for the thread blight pathogen Marasmius tenuissimus strain MS-2.</title>
        <authorList>
            <person name="Yulfo-Soto G.E."/>
            <person name="Baruah I.K."/>
            <person name="Amoako-Attah I."/>
            <person name="Bukari Y."/>
            <person name="Meinhardt L.W."/>
            <person name="Bailey B.A."/>
            <person name="Cohen S.P."/>
        </authorList>
    </citation>
    <scope>NUCLEOTIDE SEQUENCE [LARGE SCALE GENOMIC DNA]</scope>
    <source>
        <strain evidence="1 2">MS-2</strain>
    </source>
</reference>
<evidence type="ECO:0008006" key="3">
    <source>
        <dbReference type="Google" id="ProtNLM"/>
    </source>
</evidence>
<proteinExistence type="predicted"/>
<keyword evidence="2" id="KW-1185">Reference proteome</keyword>
<dbReference type="EMBL" id="JBBXMP010000145">
    <property type="protein sequence ID" value="KAL0061193.1"/>
    <property type="molecule type" value="Genomic_DNA"/>
</dbReference>
<name>A0ABR2ZIK2_9AGAR</name>
<protein>
    <recommendedName>
        <fullName evidence="3">Thiaminase-2/PQQC domain-containing protein</fullName>
    </recommendedName>
</protein>
<sequence>MINDCEIGSIRSSLVARWFPELHRTLEQWTSIGHDNDILHFAGHFATYHDMQVSTLMHRSAEMHISLGWEMLYAATIGRRGPGHPVFQSFLKGFVMPCEQGYKFTQLTRTYLGGSDAFVSSVYLNFIESYQDLRIEYVSKLSLESEQCVTLALEAIDVDSFKQLYQQFLEGKGMPNVELMEAERGRFQPVVCLTDINLETFRMRMFCWATTGAPFAHIDGSATKIILVEDYDPEYGAAIQSTQLERALEAGVCKFRTCLREMRIPVSFLLRLLEAEYSDDDTALDAIVWIHHWFSVSLLDNIGDATIA</sequence>
<evidence type="ECO:0000313" key="2">
    <source>
        <dbReference type="Proteomes" id="UP001437256"/>
    </source>
</evidence>
<accession>A0ABR2ZIK2</accession>
<comment type="caution">
    <text evidence="1">The sequence shown here is derived from an EMBL/GenBank/DDBJ whole genome shotgun (WGS) entry which is preliminary data.</text>
</comment>
<dbReference type="Proteomes" id="UP001437256">
    <property type="component" value="Unassembled WGS sequence"/>
</dbReference>
<gene>
    <name evidence="1" type="ORF">AAF712_012013</name>
</gene>
<evidence type="ECO:0000313" key="1">
    <source>
        <dbReference type="EMBL" id="KAL0061193.1"/>
    </source>
</evidence>